<sequence length="413" mass="46003">MKSDIAIIGAGIAGITTAYALAKKGHKVTLIDSRRYPAMATSYANGGQLSASNSETWNTTKNILNGIKWMFKKDAPLLFNPSPSIQKYKWMIGFLLATFNGKHKSNTQQTIELAKRAREIYFDIADSEGIKFDLLKKGILHFYNDEKEFSSAADKASWLDQEGMEWEALSLDEIEDLEPAFKSASNEKKIVGGIYTKSDASGDIHKFCTNMIKTLEEKYGVETFFNTEIETIYKDKDKVILSATDQANSKGYVFDQVAVCAGVETQKFADILGDGMRVYPVKGYSVTIYLDDMISQQAAPQVSLLDDPVKIVSSRLGNRLRVAGTAELAGKNKDIRQDRIRPLLNWVREYFPSVSTENYTPWAGLRPMTPDMMPLIFESKVKGIFYNTGHGHLGWTLGAATGEILAEKMGNDQ</sequence>
<dbReference type="SUPFAM" id="SSF54373">
    <property type="entry name" value="FAD-linked reductases, C-terminal domain"/>
    <property type="match status" value="1"/>
</dbReference>
<protein>
    <submittedName>
        <fullName evidence="4">D-amino acid dehydrogenase</fullName>
    </submittedName>
</protein>
<comment type="caution">
    <text evidence="4">The sequence shown here is derived from an EMBL/GenBank/DDBJ whole genome shotgun (WGS) entry which is preliminary data.</text>
</comment>
<dbReference type="Gene3D" id="3.50.50.60">
    <property type="entry name" value="FAD/NAD(P)-binding domain"/>
    <property type="match status" value="2"/>
</dbReference>
<dbReference type="EMBL" id="JADHQC010000005">
    <property type="protein sequence ID" value="MBL6811590.1"/>
    <property type="molecule type" value="Genomic_DNA"/>
</dbReference>
<reference evidence="4" key="1">
    <citation type="submission" date="2020-10" db="EMBL/GenBank/DDBJ databases">
        <title>Microbiome of the Black Sea water column analyzed by genome centric metagenomics.</title>
        <authorList>
            <person name="Cabello-Yeves P.J."/>
            <person name="Callieri C."/>
            <person name="Picazo A."/>
            <person name="Mehrshad M."/>
            <person name="Haro-Moreno J.M."/>
            <person name="Roda-Garcia J."/>
            <person name="Dzembekova N."/>
            <person name="Slabakova V."/>
            <person name="Slabakova N."/>
            <person name="Moncheva S."/>
            <person name="Rodriguez-Valera F."/>
        </authorList>
    </citation>
    <scope>NUCLEOTIDE SEQUENCE</scope>
    <source>
        <strain evidence="4">BS307-5m-G49</strain>
    </source>
</reference>
<dbReference type="GO" id="GO:0008718">
    <property type="term" value="F:D-amino-acid dehydrogenase activity"/>
    <property type="evidence" value="ECO:0007669"/>
    <property type="project" value="TreeGrafter"/>
</dbReference>
<dbReference type="InterPro" id="IPR036188">
    <property type="entry name" value="FAD/NAD-bd_sf"/>
</dbReference>
<evidence type="ECO:0000313" key="5">
    <source>
        <dbReference type="Proteomes" id="UP000744438"/>
    </source>
</evidence>
<dbReference type="SUPFAM" id="SSF51971">
    <property type="entry name" value="Nucleotide-binding domain"/>
    <property type="match status" value="1"/>
</dbReference>
<evidence type="ECO:0000313" key="4">
    <source>
        <dbReference type="EMBL" id="MBL6811590.1"/>
    </source>
</evidence>
<keyword evidence="2" id="KW-0560">Oxidoreductase</keyword>
<dbReference type="Gene3D" id="3.30.9.10">
    <property type="entry name" value="D-Amino Acid Oxidase, subunit A, domain 2"/>
    <property type="match status" value="1"/>
</dbReference>
<dbReference type="GO" id="GO:0055130">
    <property type="term" value="P:D-alanine catabolic process"/>
    <property type="evidence" value="ECO:0007669"/>
    <property type="project" value="TreeGrafter"/>
</dbReference>
<dbReference type="PANTHER" id="PTHR13847">
    <property type="entry name" value="SARCOSINE DEHYDROGENASE-RELATED"/>
    <property type="match status" value="1"/>
</dbReference>
<dbReference type="AlphaFoldDB" id="A0A937I030"/>
<name>A0A937I030_9GAMM</name>
<dbReference type="NCBIfam" id="NF009074">
    <property type="entry name" value="PRK12409.1"/>
    <property type="match status" value="1"/>
</dbReference>
<feature type="domain" description="FAD dependent oxidoreductase" evidence="3">
    <location>
        <begin position="4"/>
        <end position="407"/>
    </location>
</feature>
<proteinExistence type="inferred from homology"/>
<evidence type="ECO:0000256" key="1">
    <source>
        <dbReference type="ARBA" id="ARBA00009410"/>
    </source>
</evidence>
<dbReference type="GO" id="GO:0005737">
    <property type="term" value="C:cytoplasm"/>
    <property type="evidence" value="ECO:0007669"/>
    <property type="project" value="TreeGrafter"/>
</dbReference>
<dbReference type="GO" id="GO:0005886">
    <property type="term" value="C:plasma membrane"/>
    <property type="evidence" value="ECO:0007669"/>
    <property type="project" value="TreeGrafter"/>
</dbReference>
<dbReference type="PANTHER" id="PTHR13847:SF280">
    <property type="entry name" value="D-AMINO ACID DEHYDROGENASE"/>
    <property type="match status" value="1"/>
</dbReference>
<organism evidence="4 5">
    <name type="scientific">SAR86 cluster bacterium</name>
    <dbReference type="NCBI Taxonomy" id="2030880"/>
    <lineage>
        <taxon>Bacteria</taxon>
        <taxon>Pseudomonadati</taxon>
        <taxon>Pseudomonadota</taxon>
        <taxon>Gammaproteobacteria</taxon>
        <taxon>SAR86 cluster</taxon>
    </lineage>
</organism>
<gene>
    <name evidence="4" type="ORF">ISQ63_01750</name>
</gene>
<accession>A0A937I030</accession>
<dbReference type="Pfam" id="PF01266">
    <property type="entry name" value="DAO"/>
    <property type="match status" value="1"/>
</dbReference>
<comment type="similarity">
    <text evidence="1">Belongs to the DadA oxidoreductase family.</text>
</comment>
<evidence type="ECO:0000259" key="3">
    <source>
        <dbReference type="Pfam" id="PF01266"/>
    </source>
</evidence>
<dbReference type="InterPro" id="IPR006076">
    <property type="entry name" value="FAD-dep_OxRdtase"/>
</dbReference>
<evidence type="ECO:0000256" key="2">
    <source>
        <dbReference type="ARBA" id="ARBA00023002"/>
    </source>
</evidence>
<dbReference type="Proteomes" id="UP000744438">
    <property type="component" value="Unassembled WGS sequence"/>
</dbReference>